<feature type="non-terminal residue" evidence="2">
    <location>
        <position position="1"/>
    </location>
</feature>
<dbReference type="AlphaFoldDB" id="A0A1R3KVX3"/>
<name>A0A1R3KVX3_COCAP</name>
<keyword evidence="3" id="KW-1185">Reference proteome</keyword>
<evidence type="ECO:0000313" key="3">
    <source>
        <dbReference type="Proteomes" id="UP000188268"/>
    </source>
</evidence>
<dbReference type="Proteomes" id="UP000188268">
    <property type="component" value="Unassembled WGS sequence"/>
</dbReference>
<proteinExistence type="predicted"/>
<evidence type="ECO:0000313" key="2">
    <source>
        <dbReference type="EMBL" id="OMP11187.1"/>
    </source>
</evidence>
<evidence type="ECO:0000256" key="1">
    <source>
        <dbReference type="SAM" id="MobiDB-lite"/>
    </source>
</evidence>
<dbReference type="EMBL" id="AWWV01001495">
    <property type="protein sequence ID" value="OMP11187.1"/>
    <property type="molecule type" value="Genomic_DNA"/>
</dbReference>
<organism evidence="2 3">
    <name type="scientific">Corchorus capsularis</name>
    <name type="common">Jute</name>
    <dbReference type="NCBI Taxonomy" id="210143"/>
    <lineage>
        <taxon>Eukaryota</taxon>
        <taxon>Viridiplantae</taxon>
        <taxon>Streptophyta</taxon>
        <taxon>Embryophyta</taxon>
        <taxon>Tracheophyta</taxon>
        <taxon>Spermatophyta</taxon>
        <taxon>Magnoliopsida</taxon>
        <taxon>eudicotyledons</taxon>
        <taxon>Gunneridae</taxon>
        <taxon>Pentapetalae</taxon>
        <taxon>rosids</taxon>
        <taxon>malvids</taxon>
        <taxon>Malvales</taxon>
        <taxon>Malvaceae</taxon>
        <taxon>Grewioideae</taxon>
        <taxon>Apeibeae</taxon>
        <taxon>Corchorus</taxon>
    </lineage>
</organism>
<gene>
    <name evidence="2" type="ORF">CCACVL1_00634</name>
</gene>
<reference evidence="2 3" key="1">
    <citation type="submission" date="2013-09" db="EMBL/GenBank/DDBJ databases">
        <title>Corchorus capsularis genome sequencing.</title>
        <authorList>
            <person name="Alam M."/>
            <person name="Haque M.S."/>
            <person name="Islam M.S."/>
            <person name="Emdad E.M."/>
            <person name="Islam M.M."/>
            <person name="Ahmed B."/>
            <person name="Halim A."/>
            <person name="Hossen Q.M.M."/>
            <person name="Hossain M.Z."/>
            <person name="Ahmed R."/>
            <person name="Khan M.M."/>
            <person name="Islam R."/>
            <person name="Rashid M.M."/>
            <person name="Khan S.A."/>
            <person name="Rahman M.S."/>
            <person name="Alam M."/>
        </authorList>
    </citation>
    <scope>NUCLEOTIDE SEQUENCE [LARGE SCALE GENOMIC DNA]</scope>
    <source>
        <strain evidence="3">cv. CVL-1</strain>
        <tissue evidence="2">Whole seedling</tissue>
    </source>
</reference>
<feature type="region of interest" description="Disordered" evidence="1">
    <location>
        <begin position="1"/>
        <end position="21"/>
    </location>
</feature>
<dbReference type="Gramene" id="OMP11187">
    <property type="protein sequence ID" value="OMP11187"/>
    <property type="gene ID" value="CCACVL1_00634"/>
</dbReference>
<accession>A0A1R3KVX3</accession>
<sequence length="21" mass="1933">AATAGLVSPTAPPLKSRPAAG</sequence>
<comment type="caution">
    <text evidence="2">The sequence shown here is derived from an EMBL/GenBank/DDBJ whole genome shotgun (WGS) entry which is preliminary data.</text>
</comment>
<protein>
    <submittedName>
        <fullName evidence="2">Uncharacterized protein</fullName>
    </submittedName>
</protein>